<dbReference type="InterPro" id="IPR010736">
    <property type="entry name" value="SHIPPO-rpt"/>
</dbReference>
<organism evidence="1 2">
    <name type="scientific">Pangasianodon hypophthalmus</name>
    <name type="common">Striped catfish</name>
    <name type="synonym">Helicophagus hypophthalmus</name>
    <dbReference type="NCBI Taxonomy" id="310915"/>
    <lineage>
        <taxon>Eukaryota</taxon>
        <taxon>Metazoa</taxon>
        <taxon>Chordata</taxon>
        <taxon>Craniata</taxon>
        <taxon>Vertebrata</taxon>
        <taxon>Euteleostomi</taxon>
        <taxon>Actinopterygii</taxon>
        <taxon>Neopterygii</taxon>
        <taxon>Teleostei</taxon>
        <taxon>Ostariophysi</taxon>
        <taxon>Siluriformes</taxon>
        <taxon>Pangasiidae</taxon>
        <taxon>Pangasianodon</taxon>
    </lineage>
</organism>
<dbReference type="Pfam" id="PF07004">
    <property type="entry name" value="SHIPPO-rpt"/>
    <property type="match status" value="2"/>
</dbReference>
<accession>A0A5N5LWH1</accession>
<sequence length="191" mass="21315">MAARNKATAVAFGSCQERKMIPTHGAPNRMGNELLTLQRSPTPGPGCYDSHVVDTIVYNLKTRPESKKGYALAARTSPRFRPSLQTVTPSPQKYQQDWSVSQMCSPGKTSVNSTTPRFTSKSATVNSNPGPGAYVLDGPCNQRVSWPMKFGSPDWSQVPMLERRALRTELPCDKEFLKHRNRVAYLRLHYS</sequence>
<comment type="caution">
    <text evidence="1">The sequence shown here is derived from an EMBL/GenBank/DDBJ whole genome shotgun (WGS) entry which is preliminary data.</text>
</comment>
<gene>
    <name evidence="1" type="ORF">PHYPO_G00072760</name>
</gene>
<dbReference type="Proteomes" id="UP000327468">
    <property type="component" value="Chromosome 16"/>
</dbReference>
<dbReference type="InterPro" id="IPR033602">
    <property type="entry name" value="CIMAP3"/>
</dbReference>
<evidence type="ECO:0000313" key="1">
    <source>
        <dbReference type="EMBL" id="KAB5546496.1"/>
    </source>
</evidence>
<protein>
    <recommendedName>
        <fullName evidence="3">Protein pitchfork</fullName>
    </recommendedName>
</protein>
<dbReference type="GO" id="GO:0031344">
    <property type="term" value="P:regulation of cell projection organization"/>
    <property type="evidence" value="ECO:0007669"/>
    <property type="project" value="TreeGrafter"/>
</dbReference>
<name>A0A5N5LWH1_PANHP</name>
<reference evidence="1 2" key="1">
    <citation type="submission" date="2019-06" db="EMBL/GenBank/DDBJ databases">
        <title>A chromosome-scale genome assembly of the striped catfish, Pangasianodon hypophthalmus.</title>
        <authorList>
            <person name="Wen M."/>
            <person name="Zahm M."/>
            <person name="Roques C."/>
            <person name="Cabau C."/>
            <person name="Klopp C."/>
            <person name="Donnadieu C."/>
            <person name="Jouanno E."/>
            <person name="Avarre J.-C."/>
            <person name="Campet M."/>
            <person name="Ha T.T.T."/>
            <person name="Dugue R."/>
            <person name="Lampietro C."/>
            <person name="Louis A."/>
            <person name="Herpin A."/>
            <person name="Echchiki A."/>
            <person name="Berthelot C."/>
            <person name="Parey E."/>
            <person name="Roest-Crollius H."/>
            <person name="Braasch I."/>
            <person name="Postlethwait J."/>
            <person name="Bobe J."/>
            <person name="Montfort J."/>
            <person name="Bouchez O."/>
            <person name="Begum T."/>
            <person name="Schartl M."/>
            <person name="Guiguen Y."/>
        </authorList>
    </citation>
    <scope>NUCLEOTIDE SEQUENCE [LARGE SCALE GENOMIC DNA]</scope>
    <source>
        <strain evidence="1 2">Indonesia</strain>
        <tissue evidence="1">Blood</tissue>
    </source>
</reference>
<keyword evidence="2" id="KW-1185">Reference proteome</keyword>
<dbReference type="AlphaFoldDB" id="A0A5N5LWH1"/>
<proteinExistence type="predicted"/>
<evidence type="ECO:0008006" key="3">
    <source>
        <dbReference type="Google" id="ProtNLM"/>
    </source>
</evidence>
<dbReference type="PANTHER" id="PTHR31508">
    <property type="entry name" value="PROTEIN PITCHFORK"/>
    <property type="match status" value="1"/>
</dbReference>
<dbReference type="EMBL" id="VFJC01000017">
    <property type="protein sequence ID" value="KAB5546496.1"/>
    <property type="molecule type" value="Genomic_DNA"/>
</dbReference>
<dbReference type="PANTHER" id="PTHR31508:SF2">
    <property type="entry name" value="PROTEIN PITCHFORK"/>
    <property type="match status" value="1"/>
</dbReference>
<dbReference type="GO" id="GO:0008092">
    <property type="term" value="F:cytoskeletal protein binding"/>
    <property type="evidence" value="ECO:0007669"/>
    <property type="project" value="TreeGrafter"/>
</dbReference>
<evidence type="ECO:0000313" key="2">
    <source>
        <dbReference type="Proteomes" id="UP000327468"/>
    </source>
</evidence>